<dbReference type="Proteomes" id="UP000789342">
    <property type="component" value="Unassembled WGS sequence"/>
</dbReference>
<gene>
    <name evidence="1" type="ORF">AMORRO_LOCUS12332</name>
</gene>
<name>A0A9N9N5T1_9GLOM</name>
<keyword evidence="2" id="KW-1185">Reference proteome</keyword>
<dbReference type="AlphaFoldDB" id="A0A9N9N5T1"/>
<sequence>MSWSQREAVRHLTSSLSFDPLSVVTSPASLRVHIPLLAILNWCRTTSPSKLQAVRHLTSSLSFDPLSVATSPADLCTFESQFFATSAERKRLEEIKGKDKGRNKK</sequence>
<protein>
    <submittedName>
        <fullName evidence="1">8820_t:CDS:1</fullName>
    </submittedName>
</protein>
<evidence type="ECO:0000313" key="1">
    <source>
        <dbReference type="EMBL" id="CAG8704746.1"/>
    </source>
</evidence>
<accession>A0A9N9N5T1</accession>
<feature type="non-terminal residue" evidence="1">
    <location>
        <position position="1"/>
    </location>
</feature>
<proteinExistence type="predicted"/>
<dbReference type="EMBL" id="CAJVPV010017937">
    <property type="protein sequence ID" value="CAG8704746.1"/>
    <property type="molecule type" value="Genomic_DNA"/>
</dbReference>
<comment type="caution">
    <text evidence="1">The sequence shown here is derived from an EMBL/GenBank/DDBJ whole genome shotgun (WGS) entry which is preliminary data.</text>
</comment>
<organism evidence="1 2">
    <name type="scientific">Acaulospora morrowiae</name>
    <dbReference type="NCBI Taxonomy" id="94023"/>
    <lineage>
        <taxon>Eukaryota</taxon>
        <taxon>Fungi</taxon>
        <taxon>Fungi incertae sedis</taxon>
        <taxon>Mucoromycota</taxon>
        <taxon>Glomeromycotina</taxon>
        <taxon>Glomeromycetes</taxon>
        <taxon>Diversisporales</taxon>
        <taxon>Acaulosporaceae</taxon>
        <taxon>Acaulospora</taxon>
    </lineage>
</organism>
<reference evidence="1" key="1">
    <citation type="submission" date="2021-06" db="EMBL/GenBank/DDBJ databases">
        <authorList>
            <person name="Kallberg Y."/>
            <person name="Tangrot J."/>
            <person name="Rosling A."/>
        </authorList>
    </citation>
    <scope>NUCLEOTIDE SEQUENCE</scope>
    <source>
        <strain evidence="1">CL551</strain>
    </source>
</reference>
<evidence type="ECO:0000313" key="2">
    <source>
        <dbReference type="Proteomes" id="UP000789342"/>
    </source>
</evidence>